<dbReference type="GeneID" id="89456496"/>
<dbReference type="EMBL" id="JAUYVO010000001">
    <property type="protein sequence ID" value="MDP2521140.1"/>
    <property type="molecule type" value="Genomic_DNA"/>
</dbReference>
<proteinExistence type="predicted"/>
<evidence type="ECO:0000313" key="3">
    <source>
        <dbReference type="EMBL" id="MDP2521140.1"/>
    </source>
</evidence>
<evidence type="ECO:0000259" key="1">
    <source>
        <dbReference type="Pfam" id="PF06568"/>
    </source>
</evidence>
<evidence type="ECO:0000313" key="5">
    <source>
        <dbReference type="Proteomes" id="UP001177341"/>
    </source>
</evidence>
<feature type="domain" description="YjiS-like" evidence="1">
    <location>
        <begin position="19"/>
        <end position="45"/>
    </location>
</feature>
<dbReference type="EMBL" id="JAUOPG010000001">
    <property type="protein sequence ID" value="MDO6452171.1"/>
    <property type="molecule type" value="Genomic_DNA"/>
</dbReference>
<evidence type="ECO:0000313" key="4">
    <source>
        <dbReference type="Proteomes" id="UP001169862"/>
    </source>
</evidence>
<dbReference type="RefSeq" id="WP_075172383.1">
    <property type="nucleotide sequence ID" value="NZ_CAXHZV010000001.1"/>
</dbReference>
<dbReference type="Proteomes" id="UP001177341">
    <property type="component" value="Unassembled WGS sequence"/>
</dbReference>
<organism evidence="2 4">
    <name type="scientific">Neptunomonas phycophila</name>
    <dbReference type="NCBI Taxonomy" id="1572645"/>
    <lineage>
        <taxon>Bacteria</taxon>
        <taxon>Pseudomonadati</taxon>
        <taxon>Pseudomonadota</taxon>
        <taxon>Gammaproteobacteria</taxon>
        <taxon>Oceanospirillales</taxon>
        <taxon>Oceanospirillaceae</taxon>
        <taxon>Neptunomonas</taxon>
    </lineage>
</organism>
<name>A0AAW7XCN9_9GAMM</name>
<dbReference type="Proteomes" id="UP001169862">
    <property type="component" value="Unassembled WGS sequence"/>
</dbReference>
<keyword evidence="5" id="KW-1185">Reference proteome</keyword>
<comment type="caution">
    <text evidence="2">The sequence shown here is derived from an EMBL/GenBank/DDBJ whole genome shotgun (WGS) entry which is preliminary data.</text>
</comment>
<dbReference type="Pfam" id="PF06568">
    <property type="entry name" value="YjiS-like"/>
    <property type="match status" value="1"/>
</dbReference>
<protein>
    <submittedName>
        <fullName evidence="2">DUF1127 domain-containing protein</fullName>
    </submittedName>
</protein>
<sequence>MVIIGLVKRVVDECLRLLNRQRTRRQLLLLDQTSLKDIGLSRSDALKEGTKPMWRS</sequence>
<reference evidence="2" key="1">
    <citation type="submission" date="2023-07" db="EMBL/GenBank/DDBJ databases">
        <title>Genome content predicts the carbon catabolic preferences of heterotrophic bacteria.</title>
        <authorList>
            <person name="Gralka M."/>
        </authorList>
    </citation>
    <scope>NUCLEOTIDE SEQUENCE</scope>
    <source>
        <strain evidence="3">5G01</strain>
        <strain evidence="2">I2M16</strain>
    </source>
</reference>
<dbReference type="AlphaFoldDB" id="A0AAW7XCN9"/>
<accession>A0AAW7XCN9</accession>
<evidence type="ECO:0000313" key="2">
    <source>
        <dbReference type="EMBL" id="MDO6452171.1"/>
    </source>
</evidence>
<dbReference type="InterPro" id="IPR009506">
    <property type="entry name" value="YjiS-like"/>
</dbReference>
<gene>
    <name evidence="2" type="ORF">Q4490_01210</name>
    <name evidence="3" type="ORF">Q8W30_01035</name>
</gene>